<dbReference type="InterPro" id="IPR002925">
    <property type="entry name" value="Dienelactn_hydro"/>
</dbReference>
<dbReference type="EMBL" id="SBKN01000002">
    <property type="protein sequence ID" value="RXR23423.1"/>
    <property type="molecule type" value="Genomic_DNA"/>
</dbReference>
<dbReference type="GO" id="GO:0016787">
    <property type="term" value="F:hydrolase activity"/>
    <property type="evidence" value="ECO:0007669"/>
    <property type="project" value="InterPro"/>
</dbReference>
<feature type="chain" id="PRO_5020763951" evidence="2">
    <location>
        <begin position="19"/>
        <end position="230"/>
    </location>
</feature>
<keyword evidence="1 2" id="KW-0732">Signal</keyword>
<reference evidence="5" key="1">
    <citation type="submission" date="2019-01" db="EMBL/GenBank/DDBJ databases">
        <title>Cytophagaceae bacterium strain CAR-16.</title>
        <authorList>
            <person name="Chen W.-M."/>
        </authorList>
    </citation>
    <scope>NUCLEOTIDE SEQUENCE [LARGE SCALE GENOMIC DNA]</scope>
    <source>
        <strain evidence="5">WWJ-16</strain>
    </source>
</reference>
<dbReference type="InterPro" id="IPR050955">
    <property type="entry name" value="Plant_Biomass_Hydrol_Est"/>
</dbReference>
<name>A0A4Q1KB59_9FLAO</name>
<feature type="domain" description="Dienelactone hydrolase" evidence="3">
    <location>
        <begin position="106"/>
        <end position="209"/>
    </location>
</feature>
<dbReference type="SUPFAM" id="SSF53474">
    <property type="entry name" value="alpha/beta-Hydrolases"/>
    <property type="match status" value="1"/>
</dbReference>
<dbReference type="Pfam" id="PF01738">
    <property type="entry name" value="DLH"/>
    <property type="match status" value="1"/>
</dbReference>
<dbReference type="Gene3D" id="3.40.50.1820">
    <property type="entry name" value="alpha/beta hydrolase"/>
    <property type="match status" value="1"/>
</dbReference>
<sequence>MKKISVLLLVVIGFTSFAQETKALFEEKITKKVTMGYVLQLPENTKEKYPLIVFLHGSGERGTDLELVKAHSPFTYQNLIKEPFAILAPQCPEGIWWDTEVVYELIKKTIAKNNIDPSRVYLTGLSMGGWGTWKLALEHPELFAAVAPVCAPVDRMMLFTAEKLKSKPIRIFHGALDDVVTPDNSIEMFQKLKGIGANVELTIFSNDNHNSWDSTYSNPEFYTWLFQQHQ</sequence>
<dbReference type="PANTHER" id="PTHR43037">
    <property type="entry name" value="UNNAMED PRODUCT-RELATED"/>
    <property type="match status" value="1"/>
</dbReference>
<organism evidence="4 5">
    <name type="scientific">Flavobacterium stagni</name>
    <dbReference type="NCBI Taxonomy" id="2506421"/>
    <lineage>
        <taxon>Bacteria</taxon>
        <taxon>Pseudomonadati</taxon>
        <taxon>Bacteroidota</taxon>
        <taxon>Flavobacteriia</taxon>
        <taxon>Flavobacteriales</taxon>
        <taxon>Flavobacteriaceae</taxon>
        <taxon>Flavobacterium</taxon>
    </lineage>
</organism>
<evidence type="ECO:0000313" key="4">
    <source>
        <dbReference type="EMBL" id="RXR23423.1"/>
    </source>
</evidence>
<evidence type="ECO:0000256" key="1">
    <source>
        <dbReference type="ARBA" id="ARBA00022729"/>
    </source>
</evidence>
<feature type="signal peptide" evidence="2">
    <location>
        <begin position="1"/>
        <end position="18"/>
    </location>
</feature>
<gene>
    <name evidence="4" type="ORF">EQG61_05495</name>
</gene>
<comment type="caution">
    <text evidence="4">The sequence shown here is derived from an EMBL/GenBank/DDBJ whole genome shotgun (WGS) entry which is preliminary data.</text>
</comment>
<evidence type="ECO:0000313" key="5">
    <source>
        <dbReference type="Proteomes" id="UP000289857"/>
    </source>
</evidence>
<dbReference type="OrthoDB" id="9764953at2"/>
<evidence type="ECO:0000259" key="3">
    <source>
        <dbReference type="Pfam" id="PF01738"/>
    </source>
</evidence>
<dbReference type="AlphaFoldDB" id="A0A4Q1KB59"/>
<accession>A0A4Q1KB59</accession>
<protein>
    <submittedName>
        <fullName evidence="4">Phospholipase</fullName>
    </submittedName>
</protein>
<proteinExistence type="predicted"/>
<keyword evidence="5" id="KW-1185">Reference proteome</keyword>
<dbReference type="RefSeq" id="WP_129460902.1">
    <property type="nucleotide sequence ID" value="NZ_SBKN01000002.1"/>
</dbReference>
<dbReference type="PANTHER" id="PTHR43037:SF1">
    <property type="entry name" value="BLL1128 PROTEIN"/>
    <property type="match status" value="1"/>
</dbReference>
<evidence type="ECO:0000256" key="2">
    <source>
        <dbReference type="SAM" id="SignalP"/>
    </source>
</evidence>
<dbReference type="InterPro" id="IPR029058">
    <property type="entry name" value="AB_hydrolase_fold"/>
</dbReference>
<dbReference type="Proteomes" id="UP000289857">
    <property type="component" value="Unassembled WGS sequence"/>
</dbReference>